<comment type="caution">
    <text evidence="2">The sequence shown here is derived from an EMBL/GenBank/DDBJ whole genome shotgun (WGS) entry which is preliminary data.</text>
</comment>
<dbReference type="PATRIC" id="fig|45068.5.peg.1329"/>
<gene>
    <name evidence="2" type="primary">ankD</name>
    <name evidence="2" type="ORF">Llon_1230</name>
</gene>
<evidence type="ECO:0000313" key="2">
    <source>
        <dbReference type="EMBL" id="KTD21132.1"/>
    </source>
</evidence>
<accession>A0A0W0VM44</accession>
<organism evidence="2 3">
    <name type="scientific">Legionella londiniensis</name>
    <dbReference type="NCBI Taxonomy" id="45068"/>
    <lineage>
        <taxon>Bacteria</taxon>
        <taxon>Pseudomonadati</taxon>
        <taxon>Pseudomonadota</taxon>
        <taxon>Gammaproteobacteria</taxon>
        <taxon>Legionellales</taxon>
        <taxon>Legionellaceae</taxon>
        <taxon>Legionella</taxon>
    </lineage>
</organism>
<keyword evidence="3" id="KW-1185">Reference proteome</keyword>
<name>A0A0W0VM44_9GAMM</name>
<dbReference type="EMBL" id="LNYK01000016">
    <property type="protein sequence ID" value="KTD21132.1"/>
    <property type="molecule type" value="Genomic_DNA"/>
</dbReference>
<protein>
    <submittedName>
        <fullName evidence="2">Substrate of the Dot/Icm secretion system</fullName>
    </submittedName>
</protein>
<dbReference type="InterPro" id="IPR049968">
    <property type="entry name" value="T4SS_AnkD"/>
</dbReference>
<keyword evidence="1" id="KW-0040">ANK repeat</keyword>
<sequence>MALSPLNSGNKLSSRDLFEMLGKLYSNKEQDTEHDKKIAANKAKIENEVLFNRLIQLLEENLRSEYLKAELQKLAEQYGLDTRSALNQVENEYGQSPLVYAFQNQNFSLAKKLMDYGAEAGPIERAAFEISLDSKAAKEAGFSDLISKEAKKEELHTVKKYGLVLGIKMTSQDGTHSQFGHIQPTYQLMTNSVSDFAKNQPSNQNFKAIADAYQFSNKACAFSSSTSQRVPAAGEELAKRIQEGKITTIPISCKGHAMGMSVVPDGPGSKSGYLVYTNRGVGSKLTGCGTQIYRIDDLSQVNPDFINKAINGHHNGSSYTAQMELIKEVAGNKEPVHSFKQSPQKCDNCTIANTRSNIHGILLCQQAIAKKGFDKLEQQDFDAVKKDYKQFTSHMRESHVKQLASDLSKNPNDPDLKNLAKEFLKQHPNAKPSLKEPLEKALGSTMVQEHGSKIQMTKL</sequence>
<evidence type="ECO:0000256" key="1">
    <source>
        <dbReference type="PROSITE-ProRule" id="PRU00023"/>
    </source>
</evidence>
<dbReference type="STRING" id="45068.Llon_1230"/>
<evidence type="ECO:0000313" key="3">
    <source>
        <dbReference type="Proteomes" id="UP000054997"/>
    </source>
</evidence>
<dbReference type="InterPro" id="IPR002110">
    <property type="entry name" value="Ankyrin_rpt"/>
</dbReference>
<reference evidence="2 3" key="1">
    <citation type="submission" date="2015-11" db="EMBL/GenBank/DDBJ databases">
        <title>Genomic analysis of 38 Legionella species identifies large and diverse effector repertoires.</title>
        <authorList>
            <person name="Burstein D."/>
            <person name="Amaro F."/>
            <person name="Zusman T."/>
            <person name="Lifshitz Z."/>
            <person name="Cohen O."/>
            <person name="Gilbert J.A."/>
            <person name="Pupko T."/>
            <person name="Shuman H.A."/>
            <person name="Segal G."/>
        </authorList>
    </citation>
    <scope>NUCLEOTIDE SEQUENCE [LARGE SCALE GENOMIC DNA]</scope>
    <source>
        <strain evidence="2 3">ATCC 49505</strain>
    </source>
</reference>
<dbReference type="RefSeq" id="WP_058529233.1">
    <property type="nucleotide sequence ID" value="NZ_CAAAHZ010000003.1"/>
</dbReference>
<proteinExistence type="predicted"/>
<dbReference type="OrthoDB" id="5652925at2"/>
<dbReference type="Proteomes" id="UP000054997">
    <property type="component" value="Unassembled WGS sequence"/>
</dbReference>
<dbReference type="NCBIfam" id="NF043020">
    <property type="entry name" value="T4SS_AnkD"/>
    <property type="match status" value="1"/>
</dbReference>
<feature type="repeat" description="ANK" evidence="1">
    <location>
        <begin position="93"/>
        <end position="125"/>
    </location>
</feature>
<dbReference type="PROSITE" id="PS50088">
    <property type="entry name" value="ANK_REPEAT"/>
    <property type="match status" value="1"/>
</dbReference>
<dbReference type="AlphaFoldDB" id="A0A0W0VM44"/>